<evidence type="ECO:0000313" key="2">
    <source>
        <dbReference type="Proteomes" id="UP000028725"/>
    </source>
</evidence>
<proteinExistence type="predicted"/>
<accession>A0A085WKI5</accession>
<dbReference type="STRING" id="394096.DB31_7435"/>
<evidence type="ECO:0000313" key="1">
    <source>
        <dbReference type="EMBL" id="KFE68198.1"/>
    </source>
</evidence>
<organism evidence="1 2">
    <name type="scientific">Hyalangium minutum</name>
    <dbReference type="NCBI Taxonomy" id="394096"/>
    <lineage>
        <taxon>Bacteria</taxon>
        <taxon>Pseudomonadati</taxon>
        <taxon>Myxococcota</taxon>
        <taxon>Myxococcia</taxon>
        <taxon>Myxococcales</taxon>
        <taxon>Cystobacterineae</taxon>
        <taxon>Archangiaceae</taxon>
        <taxon>Hyalangium</taxon>
    </lineage>
</organism>
<dbReference type="PANTHER" id="PTHR43431:SF1">
    <property type="entry name" value="OS08G0476300 PROTEIN"/>
    <property type="match status" value="1"/>
</dbReference>
<dbReference type="Pfam" id="PF00106">
    <property type="entry name" value="adh_short"/>
    <property type="match status" value="1"/>
</dbReference>
<protein>
    <submittedName>
        <fullName evidence="1">Short-chain dehydrogenase</fullName>
    </submittedName>
</protein>
<keyword evidence="2" id="KW-1185">Reference proteome</keyword>
<dbReference type="GO" id="GO:0019290">
    <property type="term" value="P:siderophore biosynthetic process"/>
    <property type="evidence" value="ECO:0007669"/>
    <property type="project" value="InterPro"/>
</dbReference>
<dbReference type="PATRIC" id="fig|394096.3.peg.3475"/>
<dbReference type="InterPro" id="IPR002347">
    <property type="entry name" value="SDR_fam"/>
</dbReference>
<dbReference type="PRINTS" id="PR01397">
    <property type="entry name" value="DHBDHDRGNASE"/>
</dbReference>
<dbReference type="GO" id="GO:0008667">
    <property type="term" value="F:2,3-dihydro-2,3-dihydroxybenzoate dehydrogenase activity"/>
    <property type="evidence" value="ECO:0007669"/>
    <property type="project" value="InterPro"/>
</dbReference>
<dbReference type="AlphaFoldDB" id="A0A085WKI5"/>
<dbReference type="InterPro" id="IPR003560">
    <property type="entry name" value="DHB_DH"/>
</dbReference>
<dbReference type="Proteomes" id="UP000028725">
    <property type="component" value="Unassembled WGS sequence"/>
</dbReference>
<dbReference type="Gene3D" id="3.40.50.720">
    <property type="entry name" value="NAD(P)-binding Rossmann-like Domain"/>
    <property type="match status" value="1"/>
</dbReference>
<dbReference type="EMBL" id="JMCB01000006">
    <property type="protein sequence ID" value="KFE68198.1"/>
    <property type="molecule type" value="Genomic_DNA"/>
</dbReference>
<comment type="caution">
    <text evidence="1">The sequence shown here is derived from an EMBL/GenBank/DDBJ whole genome shotgun (WGS) entry which is preliminary data.</text>
</comment>
<gene>
    <name evidence="1" type="ORF">DB31_7435</name>
</gene>
<dbReference type="SUPFAM" id="SSF51735">
    <property type="entry name" value="NAD(P)-binding Rossmann-fold domains"/>
    <property type="match status" value="1"/>
</dbReference>
<reference evidence="1 2" key="1">
    <citation type="submission" date="2014-04" db="EMBL/GenBank/DDBJ databases">
        <title>Genome assembly of Hyalangium minutum DSM 14724.</title>
        <authorList>
            <person name="Sharma G."/>
            <person name="Subramanian S."/>
        </authorList>
    </citation>
    <scope>NUCLEOTIDE SEQUENCE [LARGE SCALE GENOMIC DNA]</scope>
    <source>
        <strain evidence="1 2">DSM 14724</strain>
    </source>
</reference>
<dbReference type="PANTHER" id="PTHR43431">
    <property type="entry name" value="OXIDOREDUCTASE, SHORT CHAIN DEHYDROGENASE/REDUCTASE FAMILY (AFU_ORTHOLOGUE AFUA_5G14000)"/>
    <property type="match status" value="1"/>
</dbReference>
<name>A0A085WKI5_9BACT</name>
<dbReference type="InterPro" id="IPR036291">
    <property type="entry name" value="NAD(P)-bd_dom_sf"/>
</dbReference>
<sequence>MFGVGPGLGAAVARRFAREGYAVALLARGESSLREVHAEISQSGGSAGVFPADAGDAGSVSAAFSRVRAELGPPEVLVYNAGAFHMGGILELDPAAFESAWRVNCLGGFLCAREVLPSMLERGRGTLLFTGATASLRGGARFAGLAVGKFGLRALAQSLAREFGPRGIHAAHVIIDGQIDTARVRSMAPGRDASTLLDPDAIAETYWQLHQQHPTAWTQELDLRPAPEKF</sequence>